<evidence type="ECO:0000313" key="1">
    <source>
        <dbReference type="EMBL" id="MDX7086021.1"/>
    </source>
</evidence>
<proteinExistence type="predicted"/>
<gene>
    <name evidence="1" type="ORF">SJ435_27000</name>
</gene>
<dbReference type="AlphaFoldDB" id="A0ABD5IR41"/>
<sequence length="31" mass="3401">MSRFKNEITHLQAHIKTLRLGAGALVIVALV</sequence>
<protein>
    <submittedName>
        <fullName evidence="1">TIGR03746 family integrating conjugative element protein</fullName>
    </submittedName>
</protein>
<organism evidence="1 2">
    <name type="scientific">Serratia marcescens</name>
    <dbReference type="NCBI Taxonomy" id="615"/>
    <lineage>
        <taxon>Bacteria</taxon>
        <taxon>Pseudomonadati</taxon>
        <taxon>Pseudomonadota</taxon>
        <taxon>Gammaproteobacteria</taxon>
        <taxon>Enterobacterales</taxon>
        <taxon>Yersiniaceae</taxon>
        <taxon>Serratia</taxon>
    </lineage>
</organism>
<name>A0ABD5IR41_SERMA</name>
<feature type="non-terminal residue" evidence="1">
    <location>
        <position position="31"/>
    </location>
</feature>
<accession>A0ABD5IR41</accession>
<dbReference type="Proteomes" id="UP001275057">
    <property type="component" value="Unassembled WGS sequence"/>
</dbReference>
<evidence type="ECO:0000313" key="2">
    <source>
        <dbReference type="Proteomes" id="UP001275057"/>
    </source>
</evidence>
<dbReference type="EMBL" id="JAXABG010000069">
    <property type="protein sequence ID" value="MDX7086021.1"/>
    <property type="molecule type" value="Genomic_DNA"/>
</dbReference>
<reference evidence="1 2" key="1">
    <citation type="submission" date="2023-11" db="EMBL/GenBank/DDBJ databases">
        <title>Detection of rare carbapenemases in Enterobacterales - comparison of two colorimetric and two CIM-based carbapenemase assays.</title>
        <authorList>
            <person name="Schaffarczyk L."/>
            <person name="Noster J."/>
            <person name="Stelzer Y."/>
            <person name="Sattler J."/>
            <person name="Gatermann S."/>
            <person name="Hamprecht A."/>
        </authorList>
    </citation>
    <scope>NUCLEOTIDE SEQUENCE [LARGE SCALE GENOMIC DNA]</scope>
    <source>
        <strain evidence="1 2">CIM-Carb-136</strain>
    </source>
</reference>
<comment type="caution">
    <text evidence="1">The sequence shown here is derived from an EMBL/GenBank/DDBJ whole genome shotgun (WGS) entry which is preliminary data.</text>
</comment>